<dbReference type="Proteomes" id="UP000622552">
    <property type="component" value="Unassembled WGS sequence"/>
</dbReference>
<evidence type="ECO:0000256" key="1">
    <source>
        <dbReference type="SAM" id="MobiDB-lite"/>
    </source>
</evidence>
<dbReference type="EMBL" id="JADOUF010000001">
    <property type="protein sequence ID" value="MBG6140673.1"/>
    <property type="molecule type" value="Genomic_DNA"/>
</dbReference>
<name>A0A8J7GHA7_9ACTN</name>
<feature type="region of interest" description="Disordered" evidence="1">
    <location>
        <begin position="42"/>
        <end position="68"/>
    </location>
</feature>
<organism evidence="2 3">
    <name type="scientific">Longispora fulva</name>
    <dbReference type="NCBI Taxonomy" id="619741"/>
    <lineage>
        <taxon>Bacteria</taxon>
        <taxon>Bacillati</taxon>
        <taxon>Actinomycetota</taxon>
        <taxon>Actinomycetes</taxon>
        <taxon>Micromonosporales</taxon>
        <taxon>Micromonosporaceae</taxon>
        <taxon>Longispora</taxon>
    </lineage>
</organism>
<keyword evidence="3" id="KW-1185">Reference proteome</keyword>
<proteinExistence type="predicted"/>
<sequence length="68" mass="7592">MSDTVTVKILRRVGQHQRGAIVEYDRASAEFLIAREVAEQLDEQPARAKRQPARTRTATEPTVTEGGE</sequence>
<dbReference type="AlphaFoldDB" id="A0A8J7GHA7"/>
<reference evidence="2" key="1">
    <citation type="submission" date="2020-11" db="EMBL/GenBank/DDBJ databases">
        <title>Sequencing the genomes of 1000 actinobacteria strains.</title>
        <authorList>
            <person name="Klenk H.-P."/>
        </authorList>
    </citation>
    <scope>NUCLEOTIDE SEQUENCE</scope>
    <source>
        <strain evidence="2">DSM 45356</strain>
    </source>
</reference>
<evidence type="ECO:0000313" key="3">
    <source>
        <dbReference type="Proteomes" id="UP000622552"/>
    </source>
</evidence>
<gene>
    <name evidence="2" type="ORF">IW245_006867</name>
</gene>
<accession>A0A8J7GHA7</accession>
<protein>
    <submittedName>
        <fullName evidence="2">Uncharacterized protein</fullName>
    </submittedName>
</protein>
<comment type="caution">
    <text evidence="2">The sequence shown here is derived from an EMBL/GenBank/DDBJ whole genome shotgun (WGS) entry which is preliminary data.</text>
</comment>
<evidence type="ECO:0000313" key="2">
    <source>
        <dbReference type="EMBL" id="MBG6140673.1"/>
    </source>
</evidence>
<dbReference type="RefSeq" id="WP_197007197.1">
    <property type="nucleotide sequence ID" value="NZ_BONS01000047.1"/>
</dbReference>